<protein>
    <submittedName>
        <fullName evidence="2">Uncharacterized protein</fullName>
    </submittedName>
</protein>
<evidence type="ECO:0000313" key="2">
    <source>
        <dbReference type="EMBL" id="TCZ72962.1"/>
    </source>
</evidence>
<proteinExistence type="predicted"/>
<keyword evidence="3" id="KW-1185">Reference proteome</keyword>
<feature type="region of interest" description="Disordered" evidence="1">
    <location>
        <begin position="1"/>
        <end position="47"/>
    </location>
</feature>
<evidence type="ECO:0000256" key="1">
    <source>
        <dbReference type="SAM" id="MobiDB-lite"/>
    </source>
</evidence>
<dbReference type="Proteomes" id="UP000295164">
    <property type="component" value="Unassembled WGS sequence"/>
</dbReference>
<dbReference type="EMBL" id="SKFH01000009">
    <property type="protein sequence ID" value="TCZ72962.1"/>
    <property type="molecule type" value="Genomic_DNA"/>
</dbReference>
<name>A0A4V2WMW3_9BACT</name>
<comment type="caution">
    <text evidence="2">The sequence shown here is derived from an EMBL/GenBank/DDBJ whole genome shotgun (WGS) entry which is preliminary data.</text>
</comment>
<dbReference type="RefSeq" id="WP_131851597.1">
    <property type="nucleotide sequence ID" value="NZ_SKFH01000009.1"/>
</dbReference>
<accession>A0A4V2WMW3</accession>
<reference evidence="2 3" key="1">
    <citation type="submission" date="2019-03" db="EMBL/GenBank/DDBJ databases">
        <authorList>
            <person name="Kim M.K.M."/>
        </authorList>
    </citation>
    <scope>NUCLEOTIDE SEQUENCE [LARGE SCALE GENOMIC DNA]</scope>
    <source>
        <strain evidence="2 3">17J68-15</strain>
    </source>
</reference>
<organism evidence="2 3">
    <name type="scientific">Flaviaesturariibacter aridisoli</name>
    <dbReference type="NCBI Taxonomy" id="2545761"/>
    <lineage>
        <taxon>Bacteria</taxon>
        <taxon>Pseudomonadati</taxon>
        <taxon>Bacteroidota</taxon>
        <taxon>Chitinophagia</taxon>
        <taxon>Chitinophagales</taxon>
        <taxon>Chitinophagaceae</taxon>
        <taxon>Flaviaestuariibacter</taxon>
    </lineage>
</organism>
<gene>
    <name evidence="2" type="ORF">E0486_07820</name>
</gene>
<feature type="compositionally biased region" description="Basic and acidic residues" evidence="1">
    <location>
        <begin position="1"/>
        <end position="13"/>
    </location>
</feature>
<evidence type="ECO:0000313" key="3">
    <source>
        <dbReference type="Proteomes" id="UP000295164"/>
    </source>
</evidence>
<sequence>MARFKLSRDDSGKHTWMARGTNPETGRAVTIRGGQPGTPVGRANPQSEQTFDARHDATGMTPKKWINKLRWDNKAPLNRFVEIPDRLFRK</sequence>
<dbReference type="AlphaFoldDB" id="A0A4V2WMW3"/>